<dbReference type="PROSITE" id="PS01186">
    <property type="entry name" value="EGF_2"/>
    <property type="match status" value="1"/>
</dbReference>
<dbReference type="InterPro" id="IPR018097">
    <property type="entry name" value="EGF_Ca-bd_CS"/>
</dbReference>
<dbReference type="GO" id="GO:0005576">
    <property type="term" value="C:extracellular region"/>
    <property type="evidence" value="ECO:0007669"/>
    <property type="project" value="UniProtKB-SubCell"/>
</dbReference>
<dbReference type="PROSITE" id="PS50825">
    <property type="entry name" value="HYR"/>
    <property type="match status" value="1"/>
</dbReference>
<keyword evidence="9" id="KW-0768">Sushi</keyword>
<dbReference type="InterPro" id="IPR026823">
    <property type="entry name" value="cEGF"/>
</dbReference>
<gene>
    <name evidence="15" type="ORF">ACAOBT_LOCUS18815</name>
</gene>
<feature type="region of interest" description="Disordered" evidence="10">
    <location>
        <begin position="80"/>
        <end position="107"/>
    </location>
</feature>
<dbReference type="Pfam" id="PF07645">
    <property type="entry name" value="EGF_CA"/>
    <property type="match status" value="1"/>
</dbReference>
<dbReference type="FunFam" id="2.10.25.10:FF:000037">
    <property type="entry name" value="Signal peptide, CUB domain and EGF-like domain-containing 2"/>
    <property type="match status" value="2"/>
</dbReference>
<dbReference type="InterPro" id="IPR035976">
    <property type="entry name" value="Sushi/SCR/CCP_sf"/>
</dbReference>
<evidence type="ECO:0000256" key="4">
    <source>
        <dbReference type="ARBA" id="ARBA00022729"/>
    </source>
</evidence>
<evidence type="ECO:0000256" key="3">
    <source>
        <dbReference type="ARBA" id="ARBA00022536"/>
    </source>
</evidence>
<keyword evidence="16" id="KW-1185">Reference proteome</keyword>
<dbReference type="Pfam" id="PF02494">
    <property type="entry name" value="HYR"/>
    <property type="match status" value="1"/>
</dbReference>
<dbReference type="InterPro" id="IPR052080">
    <property type="entry name" value="vWF_C/EGF_Fibrillin"/>
</dbReference>
<dbReference type="PANTHER" id="PTHR47333">
    <property type="entry name" value="VON WILLEBRAND FACTOR C AND EGF DOMAIN-CONTAINING PROTEIN"/>
    <property type="match status" value="1"/>
</dbReference>
<dbReference type="GO" id="GO:0005509">
    <property type="term" value="F:calcium ion binding"/>
    <property type="evidence" value="ECO:0007669"/>
    <property type="project" value="InterPro"/>
</dbReference>
<dbReference type="SUPFAM" id="SSF57535">
    <property type="entry name" value="Complement control module/SCR domain"/>
    <property type="match status" value="1"/>
</dbReference>
<evidence type="ECO:0000256" key="11">
    <source>
        <dbReference type="SAM" id="SignalP"/>
    </source>
</evidence>
<evidence type="ECO:0000259" key="12">
    <source>
        <dbReference type="PROSITE" id="PS50026"/>
    </source>
</evidence>
<dbReference type="Gene3D" id="2.10.70.10">
    <property type="entry name" value="Complement Module, domain 1"/>
    <property type="match status" value="1"/>
</dbReference>
<keyword evidence="2" id="KW-0964">Secreted</keyword>
<sequence>MSVKSILSCAAIVSILATSQSSTDQVDSKPSKLSIQVSSESNDLTERYNSNNLSTSTEKTSTAIISLIEAKNFNEPTTQSYKSTLRRKKVRRKNRKRKLRRKETTISEHNRKQATPIPITYNPCRLNRGRCSHVCDSKIKQLCSCFKGFHLATDNRTCLDIDECQLDNGHCEGTCINTLGSYICHCPKGFRLSEDRRHCDDVNECILRNGHGPCQGSCENIIGSYKCNCNNLNGTELSSDGHHCEDINECLVENGGCSHDCINTFGSSFCNCPEGMELASDWKTCQDINECEDSEILKSCPKSCINTVGSYRCLEFSDLQNDQSVPQVCSKLSLPRRGFFNCLRNGAHFKLNRKGRRRVVNDPGTRCELHCPIGYRLVGEYYVICGSDGEWIGKTSGRCKRSKPPRIQCPASQDHLVSNEKSTTLVNFRSPATNVPWKFVKSFPRWGKDLETNLTVGKYTVNFIARDPRSKMYASCSFTITLRSSQTY</sequence>
<dbReference type="InterPro" id="IPR000742">
    <property type="entry name" value="EGF"/>
</dbReference>
<name>A0A9P0L5Z1_ACAOB</name>
<comment type="subcellular location">
    <subcellularLocation>
        <location evidence="1">Secreted</location>
    </subcellularLocation>
</comment>
<accession>A0A9P0L5Z1</accession>
<evidence type="ECO:0000313" key="16">
    <source>
        <dbReference type="Proteomes" id="UP001152888"/>
    </source>
</evidence>
<evidence type="ECO:0000259" key="13">
    <source>
        <dbReference type="PROSITE" id="PS50825"/>
    </source>
</evidence>
<evidence type="ECO:0000256" key="1">
    <source>
        <dbReference type="ARBA" id="ARBA00004613"/>
    </source>
</evidence>
<dbReference type="InterPro" id="IPR000152">
    <property type="entry name" value="EGF-type_Asp/Asn_hydroxyl_site"/>
</dbReference>
<dbReference type="InterPro" id="IPR000436">
    <property type="entry name" value="Sushi_SCR_CCP_dom"/>
</dbReference>
<dbReference type="EMBL" id="CAKOFQ010007056">
    <property type="protein sequence ID" value="CAH1989048.1"/>
    <property type="molecule type" value="Genomic_DNA"/>
</dbReference>
<dbReference type="PANTHER" id="PTHR47333:SF4">
    <property type="entry name" value="EGF-LIKE DOMAIN-CONTAINING PROTEIN"/>
    <property type="match status" value="1"/>
</dbReference>
<feature type="domain" description="Sushi" evidence="14">
    <location>
        <begin position="340"/>
        <end position="401"/>
    </location>
</feature>
<dbReference type="Gene3D" id="2.10.25.10">
    <property type="entry name" value="Laminin"/>
    <property type="match status" value="5"/>
</dbReference>
<evidence type="ECO:0000256" key="2">
    <source>
        <dbReference type="ARBA" id="ARBA00022525"/>
    </source>
</evidence>
<reference evidence="15" key="1">
    <citation type="submission" date="2022-03" db="EMBL/GenBank/DDBJ databases">
        <authorList>
            <person name="Sayadi A."/>
        </authorList>
    </citation>
    <scope>NUCLEOTIDE SEQUENCE</scope>
</reference>
<organism evidence="15 16">
    <name type="scientific">Acanthoscelides obtectus</name>
    <name type="common">Bean weevil</name>
    <name type="synonym">Bruchus obtectus</name>
    <dbReference type="NCBI Taxonomy" id="200917"/>
    <lineage>
        <taxon>Eukaryota</taxon>
        <taxon>Metazoa</taxon>
        <taxon>Ecdysozoa</taxon>
        <taxon>Arthropoda</taxon>
        <taxon>Hexapoda</taxon>
        <taxon>Insecta</taxon>
        <taxon>Pterygota</taxon>
        <taxon>Neoptera</taxon>
        <taxon>Endopterygota</taxon>
        <taxon>Coleoptera</taxon>
        <taxon>Polyphaga</taxon>
        <taxon>Cucujiformia</taxon>
        <taxon>Chrysomeloidea</taxon>
        <taxon>Chrysomelidae</taxon>
        <taxon>Bruchinae</taxon>
        <taxon>Bruchini</taxon>
        <taxon>Acanthoscelides</taxon>
    </lineage>
</organism>
<evidence type="ECO:0000256" key="6">
    <source>
        <dbReference type="ARBA" id="ARBA00023157"/>
    </source>
</evidence>
<evidence type="ECO:0000256" key="5">
    <source>
        <dbReference type="ARBA" id="ARBA00022737"/>
    </source>
</evidence>
<dbReference type="Pfam" id="PF14670">
    <property type="entry name" value="FXa_inhibition"/>
    <property type="match status" value="1"/>
</dbReference>
<keyword evidence="3 8" id="KW-0245">EGF-like domain</keyword>
<keyword evidence="6 9" id="KW-1015">Disulfide bond</keyword>
<evidence type="ECO:0000256" key="10">
    <source>
        <dbReference type="SAM" id="MobiDB-lite"/>
    </source>
</evidence>
<feature type="region of interest" description="Disordered" evidence="10">
    <location>
        <begin position="20"/>
        <end position="55"/>
    </location>
</feature>
<dbReference type="PROSITE" id="PS01187">
    <property type="entry name" value="EGF_CA"/>
    <property type="match status" value="2"/>
</dbReference>
<dbReference type="PROSITE" id="PS50026">
    <property type="entry name" value="EGF_3"/>
    <property type="match status" value="1"/>
</dbReference>
<evidence type="ECO:0000256" key="7">
    <source>
        <dbReference type="ARBA" id="ARBA00023180"/>
    </source>
</evidence>
<feature type="compositionally biased region" description="Polar residues" evidence="10">
    <location>
        <begin position="31"/>
        <end position="55"/>
    </location>
</feature>
<dbReference type="SMART" id="SM00179">
    <property type="entry name" value="EGF_CA"/>
    <property type="match status" value="4"/>
</dbReference>
<dbReference type="CDD" id="cd00033">
    <property type="entry name" value="CCP"/>
    <property type="match status" value="1"/>
</dbReference>
<dbReference type="Pfam" id="PF12662">
    <property type="entry name" value="cEGF"/>
    <property type="match status" value="2"/>
</dbReference>
<dbReference type="InterPro" id="IPR049883">
    <property type="entry name" value="NOTCH1_EGF-like"/>
</dbReference>
<dbReference type="FunFam" id="2.10.25.10:FF:000014">
    <property type="entry name" value="Latent-transforming growth factor beta-binding protein 3"/>
    <property type="match status" value="1"/>
</dbReference>
<dbReference type="InterPro" id="IPR003410">
    <property type="entry name" value="HYR_dom"/>
</dbReference>
<protein>
    <submittedName>
        <fullName evidence="15">Uncharacterized protein</fullName>
    </submittedName>
</protein>
<evidence type="ECO:0000259" key="14">
    <source>
        <dbReference type="PROSITE" id="PS50923"/>
    </source>
</evidence>
<feature type="domain" description="HYR" evidence="13">
    <location>
        <begin position="399"/>
        <end position="484"/>
    </location>
</feature>
<dbReference type="CDD" id="cd00054">
    <property type="entry name" value="EGF_CA"/>
    <property type="match status" value="1"/>
</dbReference>
<dbReference type="PROSITE" id="PS50923">
    <property type="entry name" value="SUSHI"/>
    <property type="match status" value="1"/>
</dbReference>
<evidence type="ECO:0000313" key="15">
    <source>
        <dbReference type="EMBL" id="CAH1989048.1"/>
    </source>
</evidence>
<dbReference type="Proteomes" id="UP001152888">
    <property type="component" value="Unassembled WGS sequence"/>
</dbReference>
<dbReference type="SMART" id="SM00181">
    <property type="entry name" value="EGF"/>
    <property type="match status" value="4"/>
</dbReference>
<keyword evidence="5" id="KW-0677">Repeat</keyword>
<dbReference type="AlphaFoldDB" id="A0A9P0L5Z1"/>
<feature type="disulfide bond" evidence="9">
    <location>
        <begin position="342"/>
        <end position="385"/>
    </location>
</feature>
<feature type="compositionally biased region" description="Basic residues" evidence="10">
    <location>
        <begin position="84"/>
        <end position="101"/>
    </location>
</feature>
<evidence type="ECO:0000256" key="8">
    <source>
        <dbReference type="PROSITE-ProRule" id="PRU00076"/>
    </source>
</evidence>
<comment type="caution">
    <text evidence="8">Lacks conserved residue(s) required for the propagation of feature annotation.</text>
</comment>
<dbReference type="OrthoDB" id="10045365at2759"/>
<keyword evidence="7" id="KW-0325">Glycoprotein</keyword>
<dbReference type="InterPro" id="IPR001881">
    <property type="entry name" value="EGF-like_Ca-bd_dom"/>
</dbReference>
<comment type="caution">
    <text evidence="15">The sequence shown here is derived from an EMBL/GenBank/DDBJ whole genome shotgun (WGS) entry which is preliminary data.</text>
</comment>
<feature type="signal peptide" evidence="11">
    <location>
        <begin position="1"/>
        <end position="21"/>
    </location>
</feature>
<dbReference type="SUPFAM" id="SSF57196">
    <property type="entry name" value="EGF/Laminin"/>
    <property type="match status" value="4"/>
</dbReference>
<keyword evidence="4 11" id="KW-0732">Signal</keyword>
<feature type="chain" id="PRO_5040493860" evidence="11">
    <location>
        <begin position="22"/>
        <end position="488"/>
    </location>
</feature>
<feature type="domain" description="EGF-like" evidence="12">
    <location>
        <begin position="160"/>
        <end position="200"/>
    </location>
</feature>
<proteinExistence type="predicted"/>
<dbReference type="PROSITE" id="PS00010">
    <property type="entry name" value="ASX_HYDROXYL"/>
    <property type="match status" value="1"/>
</dbReference>
<evidence type="ECO:0000256" key="9">
    <source>
        <dbReference type="PROSITE-ProRule" id="PRU00302"/>
    </source>
</evidence>